<evidence type="ECO:0000256" key="3">
    <source>
        <dbReference type="ARBA" id="ARBA00022475"/>
    </source>
</evidence>
<keyword evidence="3" id="KW-1003">Cell membrane</keyword>
<feature type="transmembrane region" description="Helical" evidence="8">
    <location>
        <begin position="200"/>
        <end position="223"/>
    </location>
</feature>
<feature type="transmembrane region" description="Helical" evidence="8">
    <location>
        <begin position="360"/>
        <end position="381"/>
    </location>
</feature>
<feature type="transmembrane region" description="Helical" evidence="8">
    <location>
        <begin position="235"/>
        <end position="258"/>
    </location>
</feature>
<name>A0A542ZQ84_9ACTN</name>
<evidence type="ECO:0000256" key="4">
    <source>
        <dbReference type="ARBA" id="ARBA00022692"/>
    </source>
</evidence>
<feature type="transmembrane region" description="Helical" evidence="8">
    <location>
        <begin position="47"/>
        <end position="69"/>
    </location>
</feature>
<keyword evidence="4 8" id="KW-0812">Transmembrane</keyword>
<keyword evidence="10" id="KW-1185">Reference proteome</keyword>
<evidence type="ECO:0000256" key="8">
    <source>
        <dbReference type="SAM" id="Phobius"/>
    </source>
</evidence>
<comment type="subcellular location">
    <subcellularLocation>
        <location evidence="1">Cell membrane</location>
        <topology evidence="1">Multi-pass membrane protein</topology>
    </subcellularLocation>
</comment>
<feature type="transmembrane region" description="Helical" evidence="8">
    <location>
        <begin position="139"/>
        <end position="158"/>
    </location>
</feature>
<evidence type="ECO:0000313" key="9">
    <source>
        <dbReference type="EMBL" id="TQL62409.1"/>
    </source>
</evidence>
<keyword evidence="2" id="KW-0813">Transport</keyword>
<dbReference type="AlphaFoldDB" id="A0A542ZQ84"/>
<comment type="caution">
    <text evidence="9">The sequence shown here is derived from an EMBL/GenBank/DDBJ whole genome shotgun (WGS) entry which is preliminary data.</text>
</comment>
<protein>
    <submittedName>
        <fullName evidence="9">Potassium uptake TrkH family protein</fullName>
    </submittedName>
</protein>
<accession>A0A542ZQ84</accession>
<evidence type="ECO:0000256" key="6">
    <source>
        <dbReference type="ARBA" id="ARBA00023065"/>
    </source>
</evidence>
<feature type="transmembrane region" description="Helical" evidence="8">
    <location>
        <begin position="423"/>
        <end position="445"/>
    </location>
</feature>
<dbReference type="RefSeq" id="WP_246044188.1">
    <property type="nucleotide sequence ID" value="NZ_BAAAMD010000003.1"/>
</dbReference>
<keyword evidence="6" id="KW-0406">Ion transport</keyword>
<dbReference type="GO" id="GO:0005886">
    <property type="term" value="C:plasma membrane"/>
    <property type="evidence" value="ECO:0007669"/>
    <property type="project" value="UniProtKB-SubCell"/>
</dbReference>
<evidence type="ECO:0000256" key="7">
    <source>
        <dbReference type="ARBA" id="ARBA00023136"/>
    </source>
</evidence>
<evidence type="ECO:0000256" key="2">
    <source>
        <dbReference type="ARBA" id="ARBA00022448"/>
    </source>
</evidence>
<reference evidence="9 10" key="1">
    <citation type="submission" date="2019-06" db="EMBL/GenBank/DDBJ databases">
        <title>Sequencing the genomes of 1000 actinobacteria strains.</title>
        <authorList>
            <person name="Klenk H.-P."/>
        </authorList>
    </citation>
    <scope>NUCLEOTIDE SEQUENCE [LARGE SCALE GENOMIC DNA]</scope>
    <source>
        <strain evidence="9 10">DSM 8251</strain>
    </source>
</reference>
<dbReference type="Proteomes" id="UP000316196">
    <property type="component" value="Unassembled WGS sequence"/>
</dbReference>
<feature type="transmembrane region" description="Helical" evidence="8">
    <location>
        <begin position="21"/>
        <end position="41"/>
    </location>
</feature>
<dbReference type="InterPro" id="IPR003445">
    <property type="entry name" value="Cat_transpt"/>
</dbReference>
<organism evidence="9 10">
    <name type="scientific">Propioniferax innocua</name>
    <dbReference type="NCBI Taxonomy" id="1753"/>
    <lineage>
        <taxon>Bacteria</taxon>
        <taxon>Bacillati</taxon>
        <taxon>Actinomycetota</taxon>
        <taxon>Actinomycetes</taxon>
        <taxon>Propionibacteriales</taxon>
        <taxon>Propionibacteriaceae</taxon>
        <taxon>Propioniferax</taxon>
    </lineage>
</organism>
<dbReference type="GO" id="GO:0030001">
    <property type="term" value="P:metal ion transport"/>
    <property type="evidence" value="ECO:0007669"/>
    <property type="project" value="UniProtKB-ARBA"/>
</dbReference>
<evidence type="ECO:0000313" key="10">
    <source>
        <dbReference type="Proteomes" id="UP000316196"/>
    </source>
</evidence>
<feature type="transmembrane region" description="Helical" evidence="8">
    <location>
        <begin position="81"/>
        <end position="105"/>
    </location>
</feature>
<proteinExistence type="predicted"/>
<feature type="transmembrane region" description="Helical" evidence="8">
    <location>
        <begin position="170"/>
        <end position="188"/>
    </location>
</feature>
<gene>
    <name evidence="9" type="ORF">FB460_0184</name>
</gene>
<dbReference type="GO" id="GO:0008324">
    <property type="term" value="F:monoatomic cation transmembrane transporter activity"/>
    <property type="evidence" value="ECO:0007669"/>
    <property type="project" value="InterPro"/>
</dbReference>
<evidence type="ECO:0000256" key="1">
    <source>
        <dbReference type="ARBA" id="ARBA00004651"/>
    </source>
</evidence>
<dbReference type="PANTHER" id="PTHR32024:SF1">
    <property type="entry name" value="KTR SYSTEM POTASSIUM UPTAKE PROTEIN B"/>
    <property type="match status" value="1"/>
</dbReference>
<dbReference type="Pfam" id="PF02386">
    <property type="entry name" value="TrkH"/>
    <property type="match status" value="1"/>
</dbReference>
<keyword evidence="7 8" id="KW-0472">Membrane</keyword>
<sequence length="462" mass="48908">MIIRHGGAGRLRRSFAPAGRLAATLSLAWLLGTALLLLPAARVDPGGAALIESAFTAASALCVTGLTVVDTQFYWTHFGQGVILGLIQVGGLGVMLIATLLAFAVSKRVGMGMRLGLQAELHDSGTGGARGTLGVVRRIIAMTMLIETVTAAVLALRFMAAHHMGAGQALWYGAFHSVSAFNNAGFGLRSDNLTPFASDPWILVPISINVIVGGLGFPVLMELRRHWRLPREWHLTTRVVVVVTPLLLLIGTLVFWLLERENPETLGPMSTPDALLNAFFHSTIARTAGFNSVDIGALDPATLFALDGLMFIGGGPAGTAGGIKVTTFTVIIAVAMAEILGARAVNIFGRRLARSVHREALTVMTLASLITMTATFTLLILERDLVIEHGAALDAVVFEAVSAFSTVGLSTGITPQLSPTGQVLIMLLMFTGRLGPVTLAAALAVRPRPARYELPRERLFIG</sequence>
<keyword evidence="5 8" id="KW-1133">Transmembrane helix</keyword>
<evidence type="ECO:0000256" key="5">
    <source>
        <dbReference type="ARBA" id="ARBA00022989"/>
    </source>
</evidence>
<feature type="transmembrane region" description="Helical" evidence="8">
    <location>
        <begin position="328"/>
        <end position="348"/>
    </location>
</feature>
<dbReference type="EMBL" id="VFOR01000001">
    <property type="protein sequence ID" value="TQL62409.1"/>
    <property type="molecule type" value="Genomic_DNA"/>
</dbReference>
<dbReference type="PANTHER" id="PTHR32024">
    <property type="entry name" value="TRK SYSTEM POTASSIUM UPTAKE PROTEIN TRKG-RELATED"/>
    <property type="match status" value="1"/>
</dbReference>